<evidence type="ECO:0000313" key="2">
    <source>
        <dbReference type="Proteomes" id="UP001165341"/>
    </source>
</evidence>
<accession>A0AA41UGY3</accession>
<organism evidence="1 2">
    <name type="scientific">Cryobacterium zhongshanensis</name>
    <dbReference type="NCBI Taxonomy" id="2928153"/>
    <lineage>
        <taxon>Bacteria</taxon>
        <taxon>Bacillati</taxon>
        <taxon>Actinomycetota</taxon>
        <taxon>Actinomycetes</taxon>
        <taxon>Micrococcales</taxon>
        <taxon>Microbacteriaceae</taxon>
        <taxon>Cryobacterium</taxon>
    </lineage>
</organism>
<evidence type="ECO:0000313" key="1">
    <source>
        <dbReference type="EMBL" id="MCI4659692.1"/>
    </source>
</evidence>
<dbReference type="RefSeq" id="WP_243013183.1">
    <property type="nucleotide sequence ID" value="NZ_JALGAR010000006.1"/>
</dbReference>
<dbReference type="AlphaFoldDB" id="A0AA41UGY3"/>
<name>A0AA41UGY3_9MICO</name>
<dbReference type="EMBL" id="JALGAR010000006">
    <property type="protein sequence ID" value="MCI4659692.1"/>
    <property type="molecule type" value="Genomic_DNA"/>
</dbReference>
<comment type="caution">
    <text evidence="1">The sequence shown here is derived from an EMBL/GenBank/DDBJ whole genome shotgun (WGS) entry which is preliminary data.</text>
</comment>
<reference evidence="1" key="1">
    <citation type="submission" date="2022-03" db="EMBL/GenBank/DDBJ databases">
        <title>Cryobacterium sp. nov. strain ZS14-85, isolated from Antarctic soil.</title>
        <authorList>
            <person name="Li J."/>
            <person name="Niu G."/>
        </authorList>
    </citation>
    <scope>NUCLEOTIDE SEQUENCE</scope>
    <source>
        <strain evidence="1">ZS14-85</strain>
    </source>
</reference>
<keyword evidence="2" id="KW-1185">Reference proteome</keyword>
<protein>
    <submittedName>
        <fullName evidence="1">Uncharacterized protein</fullName>
    </submittedName>
</protein>
<proteinExistence type="predicted"/>
<sequence>MTASATLADDTDTELHLTVGSGTQKGLNTDLVTAEGTVAAIQHLASEYPEKPLWQIQLLVNMAASDWTNGHEELAMKALTREFDLTNATRVVALLVATPGTPR</sequence>
<dbReference type="Proteomes" id="UP001165341">
    <property type="component" value="Unassembled WGS sequence"/>
</dbReference>
<gene>
    <name evidence="1" type="ORF">MQH31_17950</name>
</gene>